<proteinExistence type="predicted"/>
<accession>A0A101S5D6</accession>
<dbReference type="Gene3D" id="3.90.550.10">
    <property type="entry name" value="Spore Coat Polysaccharide Biosynthesis Protein SpsA, Chain A"/>
    <property type="match status" value="1"/>
</dbReference>
<protein>
    <recommendedName>
        <fullName evidence="2">Glycosyltransferase 2-like domain-containing protein</fullName>
    </recommendedName>
</protein>
<feature type="compositionally biased region" description="Basic residues" evidence="1">
    <location>
        <begin position="371"/>
        <end position="383"/>
    </location>
</feature>
<gene>
    <name evidence="3" type="ORF">AQJ54_13815</name>
</gene>
<organism evidence="3 4">
    <name type="scientific">Streptomyces griseorubiginosus</name>
    <dbReference type="NCBI Taxonomy" id="67304"/>
    <lineage>
        <taxon>Bacteria</taxon>
        <taxon>Bacillati</taxon>
        <taxon>Actinomycetota</taxon>
        <taxon>Actinomycetes</taxon>
        <taxon>Kitasatosporales</taxon>
        <taxon>Streptomycetaceae</taxon>
        <taxon>Streptomyces</taxon>
    </lineage>
</organism>
<dbReference type="EMBL" id="LMWV01000008">
    <property type="protein sequence ID" value="KUN67623.1"/>
    <property type="molecule type" value="Genomic_DNA"/>
</dbReference>
<sequence length="383" mass="41635">MTGADRPVPTVDIVIVNWNTGRCLADCLRSIAATDTSLLRVTRIVVVDNASTDDSLHHLATGDTVAGVPLDVVRNARNRGFAAACNQGAGRGSGDFVLFLNPDAQLYPDTLRAVGRFLGTPDADGFGIFGALMVDELGRPRISCSRFPSLRIWVGKMTGLDRLAPALFPPHHLGPRELTRSGPVDQVIGAFFLVRRPLYTELNGFDERYFLYLEDVDLALRAREAGWPSYFLRQARVHHAENVSSSQLGPWRHYLMLCSRTTYACLHWPRSRARLLTALTLSLEPAARLTAAAAHGRWADLRTTVAVYRRYLHWLRTGRRRDPSAPAIPDPRETGPAPGGTTGKSGTTSKSGPAGKSGTTSKSGPAGKSGTTRKRGGPSHAHR</sequence>
<dbReference type="InterPro" id="IPR001173">
    <property type="entry name" value="Glyco_trans_2-like"/>
</dbReference>
<feature type="compositionally biased region" description="Low complexity" evidence="1">
    <location>
        <begin position="344"/>
        <end position="370"/>
    </location>
</feature>
<evidence type="ECO:0000256" key="1">
    <source>
        <dbReference type="SAM" id="MobiDB-lite"/>
    </source>
</evidence>
<dbReference type="Pfam" id="PF00535">
    <property type="entry name" value="Glycos_transf_2"/>
    <property type="match status" value="1"/>
</dbReference>
<reference evidence="3 4" key="1">
    <citation type="submission" date="2015-10" db="EMBL/GenBank/DDBJ databases">
        <title>Draft genome sequence of Streptomyces griseorubiginosus DSM 40469, type strain for the species Streptomyces griseorubiginosus.</title>
        <authorList>
            <person name="Ruckert C."/>
            <person name="Winkler A."/>
            <person name="Kalinowski J."/>
            <person name="Kampfer P."/>
            <person name="Glaeser S."/>
        </authorList>
    </citation>
    <scope>NUCLEOTIDE SEQUENCE [LARGE SCALE GENOMIC DNA]</scope>
    <source>
        <strain evidence="3 4">DSM 40469</strain>
    </source>
</reference>
<evidence type="ECO:0000313" key="3">
    <source>
        <dbReference type="EMBL" id="KUN67623.1"/>
    </source>
</evidence>
<feature type="region of interest" description="Disordered" evidence="1">
    <location>
        <begin position="320"/>
        <end position="383"/>
    </location>
</feature>
<dbReference type="PANTHER" id="PTHR43179">
    <property type="entry name" value="RHAMNOSYLTRANSFERASE WBBL"/>
    <property type="match status" value="1"/>
</dbReference>
<comment type="caution">
    <text evidence="3">The sequence shown here is derived from an EMBL/GenBank/DDBJ whole genome shotgun (WGS) entry which is preliminary data.</text>
</comment>
<keyword evidence="4" id="KW-1185">Reference proteome</keyword>
<dbReference type="RefSeq" id="WP_062237438.1">
    <property type="nucleotide sequence ID" value="NZ_JBIATL010000002.1"/>
</dbReference>
<name>A0A101S5D6_9ACTN</name>
<dbReference type="AlphaFoldDB" id="A0A101S5D6"/>
<dbReference type="CDD" id="cd04186">
    <property type="entry name" value="GT_2_like_c"/>
    <property type="match status" value="1"/>
</dbReference>
<evidence type="ECO:0000259" key="2">
    <source>
        <dbReference type="Pfam" id="PF00535"/>
    </source>
</evidence>
<feature type="domain" description="Glycosyltransferase 2-like" evidence="2">
    <location>
        <begin position="13"/>
        <end position="125"/>
    </location>
</feature>
<dbReference type="Proteomes" id="UP000054375">
    <property type="component" value="Unassembled WGS sequence"/>
</dbReference>
<dbReference type="PANTHER" id="PTHR43179:SF7">
    <property type="entry name" value="RHAMNOSYLTRANSFERASE WBBL"/>
    <property type="match status" value="1"/>
</dbReference>
<dbReference type="SUPFAM" id="SSF53448">
    <property type="entry name" value="Nucleotide-diphospho-sugar transferases"/>
    <property type="match status" value="1"/>
</dbReference>
<dbReference type="InterPro" id="IPR029044">
    <property type="entry name" value="Nucleotide-diphossugar_trans"/>
</dbReference>
<evidence type="ECO:0000313" key="4">
    <source>
        <dbReference type="Proteomes" id="UP000054375"/>
    </source>
</evidence>